<evidence type="ECO:0000256" key="1">
    <source>
        <dbReference type="SAM" id="Phobius"/>
    </source>
</evidence>
<dbReference type="AlphaFoldDB" id="A0A2N5NMK2"/>
<sequence length="71" mass="7878">MKKSKRIMALIGAILLVLLYVSTLIFAFIDSVVSQKLLMAAIATTILLPVLLYIYSLFSRTSHTDDSDSNE</sequence>
<gene>
    <name evidence="2" type="ORF">CDL18_00600</name>
</gene>
<dbReference type="Proteomes" id="UP000234849">
    <property type="component" value="Unassembled WGS sequence"/>
</dbReference>
<reference evidence="2 3" key="1">
    <citation type="journal article" date="2017" name="Genome Med.">
        <title>A novel Ruminococcus gnavus clade enriched in inflammatory bowel disease patients.</title>
        <authorList>
            <person name="Hall A.B."/>
            <person name="Yassour M."/>
            <person name="Sauk J."/>
            <person name="Garner A."/>
            <person name="Jiang X."/>
            <person name="Arthur T."/>
            <person name="Lagoudas G.K."/>
            <person name="Vatanen T."/>
            <person name="Fornelos N."/>
            <person name="Wilson R."/>
            <person name="Bertha M."/>
            <person name="Cohen M."/>
            <person name="Garber J."/>
            <person name="Khalili H."/>
            <person name="Gevers D."/>
            <person name="Ananthakrishnan A.N."/>
            <person name="Kugathasan S."/>
            <person name="Lander E.S."/>
            <person name="Blainey P."/>
            <person name="Vlamakis H."/>
            <person name="Xavier R.J."/>
            <person name="Huttenhower C."/>
        </authorList>
    </citation>
    <scope>NUCLEOTIDE SEQUENCE [LARGE SCALE GENOMIC DNA]</scope>
    <source>
        <strain evidence="2 3">RJX1118</strain>
    </source>
</reference>
<organism evidence="2 3">
    <name type="scientific">Mediterraneibacter gnavus</name>
    <name type="common">Ruminococcus gnavus</name>
    <dbReference type="NCBI Taxonomy" id="33038"/>
    <lineage>
        <taxon>Bacteria</taxon>
        <taxon>Bacillati</taxon>
        <taxon>Bacillota</taxon>
        <taxon>Clostridia</taxon>
        <taxon>Lachnospirales</taxon>
        <taxon>Lachnospiraceae</taxon>
        <taxon>Mediterraneibacter</taxon>
    </lineage>
</organism>
<dbReference type="EMBL" id="NIHM01000001">
    <property type="protein sequence ID" value="PLT58120.1"/>
    <property type="molecule type" value="Genomic_DNA"/>
</dbReference>
<dbReference type="RefSeq" id="WP_101878925.1">
    <property type="nucleotide sequence ID" value="NZ_CAXULC010000001.1"/>
</dbReference>
<comment type="caution">
    <text evidence="2">The sequence shown here is derived from an EMBL/GenBank/DDBJ whole genome shotgun (WGS) entry which is preliminary data.</text>
</comment>
<keyword evidence="1" id="KW-0472">Membrane</keyword>
<keyword evidence="1" id="KW-0812">Transmembrane</keyword>
<evidence type="ECO:0000313" key="3">
    <source>
        <dbReference type="Proteomes" id="UP000234849"/>
    </source>
</evidence>
<protein>
    <submittedName>
        <fullName evidence="2">Uncharacterized protein</fullName>
    </submittedName>
</protein>
<feature type="transmembrane region" description="Helical" evidence="1">
    <location>
        <begin position="37"/>
        <end position="58"/>
    </location>
</feature>
<keyword evidence="1" id="KW-1133">Transmembrane helix</keyword>
<accession>A0A2N5NMK2</accession>
<evidence type="ECO:0000313" key="2">
    <source>
        <dbReference type="EMBL" id="PLT58120.1"/>
    </source>
</evidence>
<proteinExistence type="predicted"/>
<name>A0A2N5NMK2_MEDGN</name>